<evidence type="ECO:0000313" key="4">
    <source>
        <dbReference type="Proteomes" id="UP000216361"/>
    </source>
</evidence>
<feature type="transmembrane region" description="Helical" evidence="1">
    <location>
        <begin position="218"/>
        <end position="239"/>
    </location>
</feature>
<comment type="caution">
    <text evidence="3">The sequence shown here is derived from an EMBL/GenBank/DDBJ whole genome shotgun (WGS) entry which is preliminary data.</text>
</comment>
<feature type="domain" description="EamA" evidence="2">
    <location>
        <begin position="157"/>
        <end position="287"/>
    </location>
</feature>
<feature type="transmembrane region" description="Helical" evidence="1">
    <location>
        <begin position="272"/>
        <end position="288"/>
    </location>
</feature>
<proteinExistence type="predicted"/>
<gene>
    <name evidence="3" type="ORF">CHR90_13035</name>
</gene>
<dbReference type="Gene3D" id="1.10.3730.20">
    <property type="match status" value="1"/>
</dbReference>
<evidence type="ECO:0000259" key="2">
    <source>
        <dbReference type="Pfam" id="PF00892"/>
    </source>
</evidence>
<keyword evidence="1" id="KW-0472">Membrane</keyword>
<dbReference type="RefSeq" id="WP_094409454.1">
    <property type="nucleotide sequence ID" value="NZ_BMJZ01000002.1"/>
</dbReference>
<keyword evidence="1" id="KW-0812">Transmembrane</keyword>
<feature type="transmembrane region" description="Helical" evidence="1">
    <location>
        <begin position="154"/>
        <end position="174"/>
    </location>
</feature>
<dbReference type="PANTHER" id="PTHR22911">
    <property type="entry name" value="ACYL-MALONYL CONDENSING ENZYME-RELATED"/>
    <property type="match status" value="1"/>
</dbReference>
<dbReference type="Proteomes" id="UP000216361">
    <property type="component" value="Unassembled WGS sequence"/>
</dbReference>
<organism evidence="3 4">
    <name type="scientific">Elstera cyanobacteriorum</name>
    <dbReference type="NCBI Taxonomy" id="2022747"/>
    <lineage>
        <taxon>Bacteria</taxon>
        <taxon>Pseudomonadati</taxon>
        <taxon>Pseudomonadota</taxon>
        <taxon>Alphaproteobacteria</taxon>
        <taxon>Rhodospirillales</taxon>
        <taxon>Rhodospirillaceae</taxon>
        <taxon>Elstera</taxon>
    </lineage>
</organism>
<sequence>MAVPLPTQKTASLDAFAALVAGPALGAVGLIFNRATMLGPAATAGWRLVFSLLLTGWRIRSLPPRALWTWMGLAGLFYAADLALWYAAIIRTSLMSATLIINIYPAIVALLAWPLLGEKPTRRLTTGLALTLIGGAIVALRPQAAGGAAQAAEAYVGAILTLCAAFVYAGYTVVTSRVTVELGSTTATFWTNLIAIPLLFAVTLISGEATAISDWRSLWPVLGLAVFGGVAQLTFAYALQRLPAAFAAMGSHLSLIFTGIVGWAIYSEPITQEHLLGGVLIVGGLIWAKEKKAG</sequence>
<dbReference type="Pfam" id="PF00892">
    <property type="entry name" value="EamA"/>
    <property type="match status" value="2"/>
</dbReference>
<dbReference type="AlphaFoldDB" id="A0A255XLU6"/>
<dbReference type="PANTHER" id="PTHR22911:SF137">
    <property type="entry name" value="SOLUTE CARRIER FAMILY 35 MEMBER G2-RELATED"/>
    <property type="match status" value="1"/>
</dbReference>
<dbReference type="OrthoDB" id="8770617at2"/>
<dbReference type="GO" id="GO:0016020">
    <property type="term" value="C:membrane"/>
    <property type="evidence" value="ECO:0007669"/>
    <property type="project" value="InterPro"/>
</dbReference>
<feature type="transmembrane region" description="Helical" evidence="1">
    <location>
        <begin position="246"/>
        <end position="266"/>
    </location>
</feature>
<feature type="transmembrane region" description="Helical" evidence="1">
    <location>
        <begin position="67"/>
        <end position="88"/>
    </location>
</feature>
<name>A0A255XLU6_9PROT</name>
<dbReference type="EMBL" id="NOXS01000033">
    <property type="protein sequence ID" value="OYQ17892.1"/>
    <property type="molecule type" value="Genomic_DNA"/>
</dbReference>
<dbReference type="SUPFAM" id="SSF103481">
    <property type="entry name" value="Multidrug resistance efflux transporter EmrE"/>
    <property type="match status" value="2"/>
</dbReference>
<accession>A0A255XLU6</accession>
<feature type="transmembrane region" description="Helical" evidence="1">
    <location>
        <begin position="186"/>
        <end position="206"/>
    </location>
</feature>
<feature type="transmembrane region" description="Helical" evidence="1">
    <location>
        <begin position="12"/>
        <end position="32"/>
    </location>
</feature>
<reference evidence="3 4" key="1">
    <citation type="submission" date="2017-07" db="EMBL/GenBank/DDBJ databases">
        <title>Elstera cyanobacteriorum sp. nov., a novel bacterium isolated from cyanobacterial aggregates in a eutrophic lake.</title>
        <authorList>
            <person name="Cai H."/>
        </authorList>
    </citation>
    <scope>NUCLEOTIDE SEQUENCE [LARGE SCALE GENOMIC DNA]</scope>
    <source>
        <strain evidence="3 4">TH019</strain>
    </source>
</reference>
<feature type="transmembrane region" description="Helical" evidence="1">
    <location>
        <begin position="94"/>
        <end position="116"/>
    </location>
</feature>
<evidence type="ECO:0000313" key="3">
    <source>
        <dbReference type="EMBL" id="OYQ17892.1"/>
    </source>
</evidence>
<dbReference type="InterPro" id="IPR000620">
    <property type="entry name" value="EamA_dom"/>
</dbReference>
<feature type="domain" description="EamA" evidence="2">
    <location>
        <begin position="16"/>
        <end position="138"/>
    </location>
</feature>
<keyword evidence="1" id="KW-1133">Transmembrane helix</keyword>
<protein>
    <recommendedName>
        <fullName evidence="2">EamA domain-containing protein</fullName>
    </recommendedName>
</protein>
<feature type="transmembrane region" description="Helical" evidence="1">
    <location>
        <begin position="123"/>
        <end position="142"/>
    </location>
</feature>
<dbReference type="InterPro" id="IPR037185">
    <property type="entry name" value="EmrE-like"/>
</dbReference>
<keyword evidence="4" id="KW-1185">Reference proteome</keyword>
<evidence type="ECO:0000256" key="1">
    <source>
        <dbReference type="SAM" id="Phobius"/>
    </source>
</evidence>